<accession>A0ABP0U1E1</accession>
<evidence type="ECO:0000256" key="2">
    <source>
        <dbReference type="SAM" id="SignalP"/>
    </source>
</evidence>
<dbReference type="InterPro" id="IPR029041">
    <property type="entry name" value="FAD-linked_oxidoreductase-like"/>
</dbReference>
<keyword evidence="1" id="KW-0560">Oxidoreductase</keyword>
<name>A0ABP0U1E1_9BRYO</name>
<dbReference type="EMBL" id="OZ019910">
    <property type="protein sequence ID" value="CAK9210488.1"/>
    <property type="molecule type" value="Genomic_DNA"/>
</dbReference>
<evidence type="ECO:0000313" key="3">
    <source>
        <dbReference type="EMBL" id="CAK9210488.1"/>
    </source>
</evidence>
<evidence type="ECO:0000256" key="1">
    <source>
        <dbReference type="ARBA" id="ARBA00023002"/>
    </source>
</evidence>
<dbReference type="SUPFAM" id="SSF51730">
    <property type="entry name" value="FAD-linked oxidoreductase"/>
    <property type="match status" value="1"/>
</dbReference>
<feature type="chain" id="PRO_5047279749" description="Methylenetetrahydrofolate reductase (NAD(P)H)" evidence="2">
    <location>
        <begin position="19"/>
        <end position="355"/>
    </location>
</feature>
<sequence>MQAVVMMANISIAGCALAISQAFAKRASCKVNVRAGLFQENRLARFLELPASTSSSAFSLLQEGNGRLLEPIHGLISPDLPTKVTLLDFFYSLLSSNMFSSTEDKERQPVVDMHTVLRNGIQGLKCWQVRTVAAQTRTMAQIQELMVKRAEQIDNSGCGGALLLVSGGHPLREHWLTGKLTPADSFSMFRAAKLLQDSGLLPPGVQLWAVENPLTNSIDRLEKKIEAGAEAVILQPPLLPNQFAEWWSNAQQKGFLRAVPVVVGLPLISSSRNYEFWVHLTQASGKEADAVMGQWRRAEAAHGSDPLAMAAYCEHKSMQLIEYIKNLPDVAGIHVMPVTTTGWQQFQVLVSKGAL</sequence>
<evidence type="ECO:0008006" key="5">
    <source>
        <dbReference type="Google" id="ProtNLM"/>
    </source>
</evidence>
<dbReference type="Gene3D" id="3.20.20.220">
    <property type="match status" value="1"/>
</dbReference>
<keyword evidence="4" id="KW-1185">Reference proteome</keyword>
<dbReference type="Proteomes" id="UP001497512">
    <property type="component" value="Chromosome 18"/>
</dbReference>
<organism evidence="3 4">
    <name type="scientific">Sphagnum troendelagicum</name>
    <dbReference type="NCBI Taxonomy" id="128251"/>
    <lineage>
        <taxon>Eukaryota</taxon>
        <taxon>Viridiplantae</taxon>
        <taxon>Streptophyta</taxon>
        <taxon>Embryophyta</taxon>
        <taxon>Bryophyta</taxon>
        <taxon>Sphagnophytina</taxon>
        <taxon>Sphagnopsida</taxon>
        <taxon>Sphagnales</taxon>
        <taxon>Sphagnaceae</taxon>
        <taxon>Sphagnum</taxon>
    </lineage>
</organism>
<proteinExistence type="predicted"/>
<evidence type="ECO:0000313" key="4">
    <source>
        <dbReference type="Proteomes" id="UP001497512"/>
    </source>
</evidence>
<reference evidence="3" key="1">
    <citation type="submission" date="2024-02" db="EMBL/GenBank/DDBJ databases">
        <authorList>
            <consortium name="ELIXIR-Norway"/>
            <consortium name="Elixir Norway"/>
        </authorList>
    </citation>
    <scope>NUCLEOTIDE SEQUENCE</scope>
</reference>
<gene>
    <name evidence="3" type="ORF">CSSPTR1EN2_LOCUS10185</name>
</gene>
<feature type="signal peptide" evidence="2">
    <location>
        <begin position="1"/>
        <end position="18"/>
    </location>
</feature>
<keyword evidence="2" id="KW-0732">Signal</keyword>
<protein>
    <recommendedName>
        <fullName evidence="5">Methylenetetrahydrofolate reductase (NAD(P)H)</fullName>
    </recommendedName>
</protein>